<dbReference type="InterPro" id="IPR036691">
    <property type="entry name" value="Endo/exonu/phosph_ase_sf"/>
</dbReference>
<sequence>MAASRRRTPHHFPTCRFPLPHATRDHPQPCSSKTPSAASQQWLLTNYGTSKLASYFPPHSEEVIFGYSGDKHADHDTLESGKQLVGNALDTLTAACTREMMKGNNENILNLDLDLRKCKDTHAPWLIDGDFNVILKREERLYGATLHDGSMEDFAATLLICGLLNGGFEGNPYTWTNSKMFQRLDRVVNNHQWASCFPNTKIQHLNRDGSDHCPLLFSFSKSFEKSPSSFWFLHAWVQHHDF</sequence>
<evidence type="ECO:0000313" key="2">
    <source>
        <dbReference type="Proteomes" id="UP000026915"/>
    </source>
</evidence>
<dbReference type="Gene3D" id="3.60.10.10">
    <property type="entry name" value="Endonuclease/exonuclease/phosphatase"/>
    <property type="match status" value="1"/>
</dbReference>
<dbReference type="EMBL" id="CM001884">
    <property type="protein sequence ID" value="EOY26579.1"/>
    <property type="molecule type" value="Genomic_DNA"/>
</dbReference>
<dbReference type="eggNOG" id="KOG1075">
    <property type="taxonomic scope" value="Eukaryota"/>
</dbReference>
<dbReference type="SUPFAM" id="SSF56219">
    <property type="entry name" value="DNase I-like"/>
    <property type="match status" value="1"/>
</dbReference>
<dbReference type="PANTHER" id="PTHR33710:SF62">
    <property type="entry name" value="DUF4283 DOMAIN PROTEIN"/>
    <property type="match status" value="1"/>
</dbReference>
<dbReference type="HOGENOM" id="CLU_1148951_0_0_1"/>
<gene>
    <name evidence="1" type="ORF">TCM_028413</name>
</gene>
<reference evidence="1 2" key="1">
    <citation type="journal article" date="2013" name="Genome Biol.">
        <title>The genome sequence of the most widely cultivated cacao type and its use to identify candidate genes regulating pod color.</title>
        <authorList>
            <person name="Motamayor J.C."/>
            <person name="Mockaitis K."/>
            <person name="Schmutz J."/>
            <person name="Haiminen N."/>
            <person name="Iii D.L."/>
            <person name="Cornejo O."/>
            <person name="Findley S.D."/>
            <person name="Zheng P."/>
            <person name="Utro F."/>
            <person name="Royaert S."/>
            <person name="Saski C."/>
            <person name="Jenkins J."/>
            <person name="Podicheti R."/>
            <person name="Zhao M."/>
            <person name="Scheffler B.E."/>
            <person name="Stack J.C."/>
            <person name="Feltus F.A."/>
            <person name="Mustiga G.M."/>
            <person name="Amores F."/>
            <person name="Phillips W."/>
            <person name="Marelli J.P."/>
            <person name="May G.D."/>
            <person name="Shapiro H."/>
            <person name="Ma J."/>
            <person name="Bustamante C.D."/>
            <person name="Schnell R.J."/>
            <person name="Main D."/>
            <person name="Gilbert D."/>
            <person name="Parida L."/>
            <person name="Kuhn D.N."/>
        </authorList>
    </citation>
    <scope>NUCLEOTIDE SEQUENCE [LARGE SCALE GENOMIC DNA]</scope>
    <source>
        <strain evidence="2">cv. Matina 1-6</strain>
    </source>
</reference>
<dbReference type="AlphaFoldDB" id="A0A061GHQ0"/>
<organism evidence="1 2">
    <name type="scientific">Theobroma cacao</name>
    <name type="common">Cacao</name>
    <name type="synonym">Cocoa</name>
    <dbReference type="NCBI Taxonomy" id="3641"/>
    <lineage>
        <taxon>Eukaryota</taxon>
        <taxon>Viridiplantae</taxon>
        <taxon>Streptophyta</taxon>
        <taxon>Embryophyta</taxon>
        <taxon>Tracheophyta</taxon>
        <taxon>Spermatophyta</taxon>
        <taxon>Magnoliopsida</taxon>
        <taxon>eudicotyledons</taxon>
        <taxon>Gunneridae</taxon>
        <taxon>Pentapetalae</taxon>
        <taxon>rosids</taxon>
        <taxon>malvids</taxon>
        <taxon>Malvales</taxon>
        <taxon>Malvaceae</taxon>
        <taxon>Byttnerioideae</taxon>
        <taxon>Theobroma</taxon>
    </lineage>
</organism>
<dbReference type="PANTHER" id="PTHR33710">
    <property type="entry name" value="BNAC02G09200D PROTEIN"/>
    <property type="match status" value="1"/>
</dbReference>
<dbReference type="Proteomes" id="UP000026915">
    <property type="component" value="Chromosome 6"/>
</dbReference>
<proteinExistence type="predicted"/>
<name>A0A061GHQ0_THECC</name>
<protein>
    <recommendedName>
        <fullName evidence="3">DNAse I-like superfamily protein</fullName>
    </recommendedName>
</protein>
<accession>A0A061GHQ0</accession>
<dbReference type="Gramene" id="EOY26579">
    <property type="protein sequence ID" value="EOY26579"/>
    <property type="gene ID" value="TCM_028413"/>
</dbReference>
<keyword evidence="2" id="KW-1185">Reference proteome</keyword>
<dbReference type="InParanoid" id="A0A061GHQ0"/>
<evidence type="ECO:0008006" key="3">
    <source>
        <dbReference type="Google" id="ProtNLM"/>
    </source>
</evidence>
<dbReference type="OMA" id="ACTREMM"/>
<evidence type="ECO:0000313" key="1">
    <source>
        <dbReference type="EMBL" id="EOY26579.1"/>
    </source>
</evidence>